<organism evidence="2 3">
    <name type="scientific">Streptomyces olivoverticillatus</name>
    <dbReference type="NCBI Taxonomy" id="66427"/>
    <lineage>
        <taxon>Bacteria</taxon>
        <taxon>Bacillati</taxon>
        <taxon>Actinomycetota</taxon>
        <taxon>Actinomycetes</taxon>
        <taxon>Kitasatosporales</taxon>
        <taxon>Streptomycetaceae</taxon>
        <taxon>Streptomyces</taxon>
    </lineage>
</organism>
<comment type="caution">
    <text evidence="2">The sequence shown here is derived from an EMBL/GenBank/DDBJ whole genome shotgun (WGS) entry which is preliminary data.</text>
</comment>
<dbReference type="RefSeq" id="WP_184349477.1">
    <property type="nucleotide sequence ID" value="NZ_JACHJH010000003.1"/>
</dbReference>
<keyword evidence="3" id="KW-1185">Reference proteome</keyword>
<accession>A0A7W7LNR4</accession>
<evidence type="ECO:0000313" key="2">
    <source>
        <dbReference type="EMBL" id="MBB4893605.1"/>
    </source>
</evidence>
<reference evidence="2 3" key="1">
    <citation type="submission" date="2020-08" db="EMBL/GenBank/DDBJ databases">
        <title>Genomic Encyclopedia of Type Strains, Phase III (KMG-III): the genomes of soil and plant-associated and newly described type strains.</title>
        <authorList>
            <person name="Whitman W."/>
        </authorList>
    </citation>
    <scope>NUCLEOTIDE SEQUENCE [LARGE SCALE GENOMIC DNA]</scope>
    <source>
        <strain evidence="2 3">CECT 3266</strain>
    </source>
</reference>
<gene>
    <name evidence="2" type="ORF">FHS39_002636</name>
</gene>
<evidence type="ECO:0000313" key="3">
    <source>
        <dbReference type="Proteomes" id="UP000556084"/>
    </source>
</evidence>
<dbReference type="Proteomes" id="UP000556084">
    <property type="component" value="Unassembled WGS sequence"/>
</dbReference>
<dbReference type="AlphaFoldDB" id="A0A7W7LNR4"/>
<dbReference type="Gene3D" id="2.30.30.40">
    <property type="entry name" value="SH3 Domains"/>
    <property type="match status" value="1"/>
</dbReference>
<feature type="signal peptide" evidence="1">
    <location>
        <begin position="1"/>
        <end position="34"/>
    </location>
</feature>
<sequence>MSWTFASRGGKLSAGLLAAAALGGSLLAVTPVHATPGPGTGTKPNGTVNAASGINERAYPSTDSSVRGVLKHNAPLALRCKVHAQDVGGNTLWYLLKDRSTWVSGKYIANAPDVPFCRSLNRSALDNSVESRSAMG</sequence>
<name>A0A7W7LNR4_9ACTN</name>
<protein>
    <recommendedName>
        <fullName evidence="4">SH3 domain-containing protein</fullName>
    </recommendedName>
</protein>
<evidence type="ECO:0008006" key="4">
    <source>
        <dbReference type="Google" id="ProtNLM"/>
    </source>
</evidence>
<keyword evidence="1" id="KW-0732">Signal</keyword>
<feature type="chain" id="PRO_5030825236" description="SH3 domain-containing protein" evidence="1">
    <location>
        <begin position="35"/>
        <end position="136"/>
    </location>
</feature>
<proteinExistence type="predicted"/>
<dbReference type="EMBL" id="JACHJH010000003">
    <property type="protein sequence ID" value="MBB4893605.1"/>
    <property type="molecule type" value="Genomic_DNA"/>
</dbReference>
<evidence type="ECO:0000256" key="1">
    <source>
        <dbReference type="SAM" id="SignalP"/>
    </source>
</evidence>